<evidence type="ECO:0000313" key="1">
    <source>
        <dbReference type="EMBL" id="ACU64429.1"/>
    </source>
</evidence>
<reference evidence="2" key="1">
    <citation type="submission" date="2009-08" db="EMBL/GenBank/DDBJ databases">
        <title>The complete genome of Chitinophaga pinensis DSM 2588.</title>
        <authorList>
            <consortium name="US DOE Joint Genome Institute (JGI-PGF)"/>
            <person name="Lucas S."/>
            <person name="Copeland A."/>
            <person name="Lapidus A."/>
            <person name="Glavina del Rio T."/>
            <person name="Dalin E."/>
            <person name="Tice H."/>
            <person name="Bruce D."/>
            <person name="Goodwin L."/>
            <person name="Pitluck S."/>
            <person name="Kyrpides N."/>
            <person name="Mavromatis K."/>
            <person name="Ivanova N."/>
            <person name="Mikhailova N."/>
            <person name="Sims D."/>
            <person name="Meinche L."/>
            <person name="Brettin T."/>
            <person name="Detter J.C."/>
            <person name="Han C."/>
            <person name="Larimer F."/>
            <person name="Land M."/>
            <person name="Hauser L."/>
            <person name="Markowitz V."/>
            <person name="Cheng J.-F."/>
            <person name="Hugenholtz P."/>
            <person name="Woyke T."/>
            <person name="Wu D."/>
            <person name="Spring S."/>
            <person name="Klenk H.-P."/>
            <person name="Eisen J.A."/>
        </authorList>
    </citation>
    <scope>NUCLEOTIDE SEQUENCE [LARGE SCALE GENOMIC DNA]</scope>
    <source>
        <strain evidence="2">ATCC 43595 / DSM 2588 / LMG 13176 / NBRC 15968 / NCIMB 11800 / UQM 2034</strain>
    </source>
</reference>
<proteinExistence type="predicted"/>
<dbReference type="AlphaFoldDB" id="A0A979H005"/>
<dbReference type="KEGG" id="cpi:Cpin_7028"/>
<protein>
    <submittedName>
        <fullName evidence="1">Uncharacterized protein</fullName>
    </submittedName>
</protein>
<evidence type="ECO:0000313" key="2">
    <source>
        <dbReference type="Proteomes" id="UP000002215"/>
    </source>
</evidence>
<dbReference type="InterPro" id="IPR053865">
    <property type="entry name" value="DUF6934"/>
</dbReference>
<sequence length="185" mass="21652">MNHSQDVYDVRGESIPEEKALLYYFISEGKKNIIKLVLYEYVRQFNGRPLFNLGFGDLDPKTGKLSDEKMSDNEDHYRVFNTVLATIPRLLSEYRDGVVMVRGSDSTLRFMEDCKKVCVRKCVDHLCKKAHRRIRIYGNFLNKHYELLNQAFAFHGTEGIEEDSPTEPYKKDKSYKGIIIEKRLN</sequence>
<dbReference type="OrthoDB" id="947552at2"/>
<gene>
    <name evidence="1" type="ordered locus">Cpin_7028</name>
</gene>
<organism evidence="1 2">
    <name type="scientific">Chitinophaga pinensis (strain ATCC 43595 / DSM 2588 / LMG 13176 / NBRC 15968 / NCIMB 11800 / UQM 2034)</name>
    <dbReference type="NCBI Taxonomy" id="485918"/>
    <lineage>
        <taxon>Bacteria</taxon>
        <taxon>Pseudomonadati</taxon>
        <taxon>Bacteroidota</taxon>
        <taxon>Chitinophagia</taxon>
        <taxon>Chitinophagales</taxon>
        <taxon>Chitinophagaceae</taxon>
        <taxon>Chitinophaga</taxon>
    </lineage>
</organism>
<dbReference type="Proteomes" id="UP000002215">
    <property type="component" value="Chromosome"/>
</dbReference>
<dbReference type="Pfam" id="PF22028">
    <property type="entry name" value="DUF6934"/>
    <property type="match status" value="1"/>
</dbReference>
<dbReference type="EMBL" id="CP001699">
    <property type="protein sequence ID" value="ACU64429.1"/>
    <property type="molecule type" value="Genomic_DNA"/>
</dbReference>
<name>A0A979H005_CHIPD</name>
<accession>A0A979H005</accession>
<dbReference type="RefSeq" id="WP_012794592.1">
    <property type="nucleotide sequence ID" value="NC_013132.1"/>
</dbReference>
<reference evidence="1 2" key="2">
    <citation type="journal article" date="2010" name="Stand. Genomic Sci.">
        <title>Complete genome sequence of Chitinophaga pinensis type strain (UQM 2034).</title>
        <authorList>
            <person name="Glavina Del Rio T."/>
            <person name="Abt B."/>
            <person name="Spring S."/>
            <person name="Lapidus A."/>
            <person name="Nolan M."/>
            <person name="Tice H."/>
            <person name="Copeland A."/>
            <person name="Cheng J.F."/>
            <person name="Chen F."/>
            <person name="Bruce D."/>
            <person name="Goodwin L."/>
            <person name="Pitluck S."/>
            <person name="Ivanova N."/>
            <person name="Mavromatis K."/>
            <person name="Mikhailova N."/>
            <person name="Pati A."/>
            <person name="Chen A."/>
            <person name="Palaniappan K."/>
            <person name="Land M."/>
            <person name="Hauser L."/>
            <person name="Chang Y.J."/>
            <person name="Jeffries C.D."/>
            <person name="Chain P."/>
            <person name="Saunders E."/>
            <person name="Detter J.C."/>
            <person name="Brettin T."/>
            <person name="Rohde M."/>
            <person name="Goker M."/>
            <person name="Bristow J."/>
            <person name="Eisen J.A."/>
            <person name="Markowitz V."/>
            <person name="Hugenholtz P."/>
            <person name="Kyrpides N.C."/>
            <person name="Klenk H.P."/>
            <person name="Lucas S."/>
        </authorList>
    </citation>
    <scope>NUCLEOTIDE SEQUENCE [LARGE SCALE GENOMIC DNA]</scope>
    <source>
        <strain evidence="2">ATCC 43595 / DSM 2588 / LMG 13176 / NBRC 15968 / NCIMB 11800 / UQM 2034</strain>
    </source>
</reference>